<dbReference type="OrthoDB" id="1926336at2759"/>
<keyword evidence="3" id="KW-0963">Cytoplasm</keyword>
<name>A0A8J4R785_9ROSI</name>
<evidence type="ECO:0000313" key="8">
    <source>
        <dbReference type="Proteomes" id="UP000737018"/>
    </source>
</evidence>
<comment type="subcellular location">
    <subcellularLocation>
        <location evidence="2">Cytoplasm</location>
    </subcellularLocation>
    <subcellularLocation>
        <location evidence="1">Endomembrane system</location>
        <topology evidence="1">Peripheral membrane protein</topology>
    </subcellularLocation>
</comment>
<dbReference type="InterPro" id="IPR051952">
    <property type="entry name" value="Golgi-autophagy_related"/>
</dbReference>
<dbReference type="EMBL" id="JRKL02002605">
    <property type="protein sequence ID" value="KAF3958246.1"/>
    <property type="molecule type" value="Genomic_DNA"/>
</dbReference>
<evidence type="ECO:0000256" key="1">
    <source>
        <dbReference type="ARBA" id="ARBA00004184"/>
    </source>
</evidence>
<dbReference type="Pfam" id="PF01465">
    <property type="entry name" value="GRIP"/>
    <property type="match status" value="1"/>
</dbReference>
<keyword evidence="4" id="KW-0175">Coiled coil</keyword>
<protein>
    <recommendedName>
        <fullName evidence="6">GRIP domain-containing protein</fullName>
    </recommendedName>
</protein>
<dbReference type="SMART" id="SM00755">
    <property type="entry name" value="Grip"/>
    <property type="match status" value="1"/>
</dbReference>
<evidence type="ECO:0000256" key="3">
    <source>
        <dbReference type="ARBA" id="ARBA00022490"/>
    </source>
</evidence>
<evidence type="ECO:0000313" key="7">
    <source>
        <dbReference type="EMBL" id="KAF3958246.1"/>
    </source>
</evidence>
<dbReference type="Proteomes" id="UP000737018">
    <property type="component" value="Unassembled WGS sequence"/>
</dbReference>
<comment type="caution">
    <text evidence="7">The sequence shown here is derived from an EMBL/GenBank/DDBJ whole genome shotgun (WGS) entry which is preliminary data.</text>
</comment>
<evidence type="ECO:0000256" key="4">
    <source>
        <dbReference type="ARBA" id="ARBA00023054"/>
    </source>
</evidence>
<keyword evidence="5" id="KW-0472">Membrane</keyword>
<dbReference type="PROSITE" id="PS50913">
    <property type="entry name" value="GRIP"/>
    <property type="match status" value="1"/>
</dbReference>
<gene>
    <name evidence="7" type="ORF">CMV_016829</name>
</gene>
<keyword evidence="8" id="KW-1185">Reference proteome</keyword>
<sequence length="136" mass="15931">MIEDKDKEISKLLDDNKDLHQSLESKPPVDHNGNHYTGMKPFLLPLEAMLKSELHNMERVQKREGVDMTYLKNVILKLLETGEVDALLPVIGMLLQFSLEEIHKCQQVWFHICWSPEECGAIWSHHCDHQERSDWE</sequence>
<reference evidence="7" key="1">
    <citation type="submission" date="2020-03" db="EMBL/GenBank/DDBJ databases">
        <title>Castanea mollissima Vanexum genome sequencing.</title>
        <authorList>
            <person name="Staton M."/>
        </authorList>
    </citation>
    <scope>NUCLEOTIDE SEQUENCE</scope>
    <source>
        <tissue evidence="7">Leaf</tissue>
    </source>
</reference>
<organism evidence="7 8">
    <name type="scientific">Castanea mollissima</name>
    <name type="common">Chinese chestnut</name>
    <dbReference type="NCBI Taxonomy" id="60419"/>
    <lineage>
        <taxon>Eukaryota</taxon>
        <taxon>Viridiplantae</taxon>
        <taxon>Streptophyta</taxon>
        <taxon>Embryophyta</taxon>
        <taxon>Tracheophyta</taxon>
        <taxon>Spermatophyta</taxon>
        <taxon>Magnoliopsida</taxon>
        <taxon>eudicotyledons</taxon>
        <taxon>Gunneridae</taxon>
        <taxon>Pentapetalae</taxon>
        <taxon>rosids</taxon>
        <taxon>fabids</taxon>
        <taxon>Fagales</taxon>
        <taxon>Fagaceae</taxon>
        <taxon>Castanea</taxon>
    </lineage>
</organism>
<dbReference type="PANTHER" id="PTHR23157">
    <property type="entry name" value="GRIP AND COILED-COIL DOMAIN-CONTAINING PROTEIN 1"/>
    <property type="match status" value="1"/>
</dbReference>
<evidence type="ECO:0000256" key="5">
    <source>
        <dbReference type="ARBA" id="ARBA00023136"/>
    </source>
</evidence>
<dbReference type="GO" id="GO:0005794">
    <property type="term" value="C:Golgi apparatus"/>
    <property type="evidence" value="ECO:0007669"/>
    <property type="project" value="TreeGrafter"/>
</dbReference>
<evidence type="ECO:0000259" key="6">
    <source>
        <dbReference type="PROSITE" id="PS50913"/>
    </source>
</evidence>
<feature type="domain" description="GRIP" evidence="6">
    <location>
        <begin position="61"/>
        <end position="108"/>
    </location>
</feature>
<dbReference type="PANTHER" id="PTHR23157:SF25">
    <property type="entry name" value="GRIP AND COILED-COIL DOMAIN-CONTAINING PROTEIN 1"/>
    <property type="match status" value="1"/>
</dbReference>
<evidence type="ECO:0000256" key="2">
    <source>
        <dbReference type="ARBA" id="ARBA00004496"/>
    </source>
</evidence>
<proteinExistence type="predicted"/>
<dbReference type="AlphaFoldDB" id="A0A8J4R785"/>
<accession>A0A8J4R785</accession>
<dbReference type="InterPro" id="IPR000237">
    <property type="entry name" value="GRIP_dom"/>
</dbReference>